<dbReference type="GO" id="GO:0005634">
    <property type="term" value="C:nucleus"/>
    <property type="evidence" value="ECO:0007669"/>
    <property type="project" value="UniProtKB-SubCell"/>
</dbReference>
<accession>A0AAD4MEU1</accession>
<dbReference type="Gene3D" id="1.10.10.60">
    <property type="entry name" value="Homeodomain-like"/>
    <property type="match status" value="1"/>
</dbReference>
<feature type="DNA-binding region" description="Homeobox" evidence="1">
    <location>
        <begin position="107"/>
        <end position="166"/>
    </location>
</feature>
<proteinExistence type="predicted"/>
<keyword evidence="1 2" id="KW-0238">DNA-binding</keyword>
<comment type="subcellular location">
    <subcellularLocation>
        <location evidence="1 2">Nucleus</location>
    </subcellularLocation>
</comment>
<name>A0AAD4MEU1_9AGAM</name>
<feature type="region of interest" description="Disordered" evidence="3">
    <location>
        <begin position="1"/>
        <end position="42"/>
    </location>
</feature>
<dbReference type="Proteomes" id="UP001203297">
    <property type="component" value="Unassembled WGS sequence"/>
</dbReference>
<dbReference type="PROSITE" id="PS50071">
    <property type="entry name" value="HOMEOBOX_2"/>
    <property type="match status" value="1"/>
</dbReference>
<evidence type="ECO:0000259" key="4">
    <source>
        <dbReference type="PROSITE" id="PS50071"/>
    </source>
</evidence>
<dbReference type="Pfam" id="PF00046">
    <property type="entry name" value="Homeodomain"/>
    <property type="match status" value="1"/>
</dbReference>
<dbReference type="SUPFAM" id="SSF46689">
    <property type="entry name" value="Homeodomain-like"/>
    <property type="match status" value="1"/>
</dbReference>
<protein>
    <recommendedName>
        <fullName evidence="4">Homeobox domain-containing protein</fullName>
    </recommendedName>
</protein>
<keyword evidence="6" id="KW-1185">Reference proteome</keyword>
<gene>
    <name evidence="5" type="ORF">B0F90DRAFT_1665033</name>
</gene>
<feature type="region of interest" description="Disordered" evidence="3">
    <location>
        <begin position="282"/>
        <end position="324"/>
    </location>
</feature>
<organism evidence="5 6">
    <name type="scientific">Multifurca ochricompacta</name>
    <dbReference type="NCBI Taxonomy" id="376703"/>
    <lineage>
        <taxon>Eukaryota</taxon>
        <taxon>Fungi</taxon>
        <taxon>Dikarya</taxon>
        <taxon>Basidiomycota</taxon>
        <taxon>Agaricomycotina</taxon>
        <taxon>Agaricomycetes</taxon>
        <taxon>Russulales</taxon>
        <taxon>Russulaceae</taxon>
        <taxon>Multifurca</taxon>
    </lineage>
</organism>
<evidence type="ECO:0000313" key="6">
    <source>
        <dbReference type="Proteomes" id="UP001203297"/>
    </source>
</evidence>
<feature type="compositionally biased region" description="Low complexity" evidence="3">
    <location>
        <begin position="1"/>
        <end position="13"/>
    </location>
</feature>
<dbReference type="SMART" id="SM00389">
    <property type="entry name" value="HOX"/>
    <property type="match status" value="1"/>
</dbReference>
<reference evidence="5" key="1">
    <citation type="journal article" date="2022" name="New Phytol.">
        <title>Evolutionary transition to the ectomycorrhizal habit in the genomes of a hyperdiverse lineage of mushroom-forming fungi.</title>
        <authorList>
            <person name="Looney B."/>
            <person name="Miyauchi S."/>
            <person name="Morin E."/>
            <person name="Drula E."/>
            <person name="Courty P.E."/>
            <person name="Kohler A."/>
            <person name="Kuo A."/>
            <person name="LaButti K."/>
            <person name="Pangilinan J."/>
            <person name="Lipzen A."/>
            <person name="Riley R."/>
            <person name="Andreopoulos W."/>
            <person name="He G."/>
            <person name="Johnson J."/>
            <person name="Nolan M."/>
            <person name="Tritt A."/>
            <person name="Barry K.W."/>
            <person name="Grigoriev I.V."/>
            <person name="Nagy L.G."/>
            <person name="Hibbett D."/>
            <person name="Henrissat B."/>
            <person name="Matheny P.B."/>
            <person name="Labbe J."/>
            <person name="Martin F.M."/>
        </authorList>
    </citation>
    <scope>NUCLEOTIDE SEQUENCE</scope>
    <source>
        <strain evidence="5">BPL690</strain>
    </source>
</reference>
<dbReference type="EMBL" id="WTXG01000001">
    <property type="protein sequence ID" value="KAI0308138.1"/>
    <property type="molecule type" value="Genomic_DNA"/>
</dbReference>
<keyword evidence="1 2" id="KW-0539">Nucleus</keyword>
<keyword evidence="1 2" id="KW-0371">Homeobox</keyword>
<dbReference type="GO" id="GO:0003677">
    <property type="term" value="F:DNA binding"/>
    <property type="evidence" value="ECO:0007669"/>
    <property type="project" value="UniProtKB-UniRule"/>
</dbReference>
<dbReference type="InterPro" id="IPR001356">
    <property type="entry name" value="HD"/>
</dbReference>
<dbReference type="AlphaFoldDB" id="A0AAD4MEU1"/>
<feature type="compositionally biased region" description="Polar residues" evidence="3">
    <location>
        <begin position="26"/>
        <end position="38"/>
    </location>
</feature>
<sequence length="362" mass="39102">MRPPTRSTRSARPTSRKASVNARGNRGTSNPSAPSQVNDEPKTGSVAATIDVQVNPSTLSGLDSAPASMPIVGCFPAWPRTTFVLENEKVASMLAFSPNARAMSGKPTRSRRRMTTDKVEALDAFFRHNTHPSRKEKESICKNLDIDLKTVTIWFQNKRQTAARSRKQLESESAPTAAAMDMLASASATMASLSAMSSVPAMRFVGFDSERSCVNCLSLDPLAPQPLHASLRADYLSSSKLQPLTPLRMPLSAVVQDPNISVPPWFSVSTCLSSLSPELGMPRHNRPIHPEDLWKHIPSSPTQSALSSPDVSTDIDTPDGSMGFRFSDHARLNGPVHGLPSADARTRTFFAKTGRLAPSAAL</sequence>
<evidence type="ECO:0000313" key="5">
    <source>
        <dbReference type="EMBL" id="KAI0308138.1"/>
    </source>
</evidence>
<comment type="caution">
    <text evidence="5">The sequence shown here is derived from an EMBL/GenBank/DDBJ whole genome shotgun (WGS) entry which is preliminary data.</text>
</comment>
<dbReference type="InterPro" id="IPR009057">
    <property type="entry name" value="Homeodomain-like_sf"/>
</dbReference>
<feature type="domain" description="Homeobox" evidence="4">
    <location>
        <begin position="105"/>
        <end position="165"/>
    </location>
</feature>
<evidence type="ECO:0000256" key="1">
    <source>
        <dbReference type="PROSITE-ProRule" id="PRU00108"/>
    </source>
</evidence>
<evidence type="ECO:0000256" key="2">
    <source>
        <dbReference type="RuleBase" id="RU000682"/>
    </source>
</evidence>
<feature type="compositionally biased region" description="Polar residues" evidence="3">
    <location>
        <begin position="299"/>
        <end position="315"/>
    </location>
</feature>
<evidence type="ECO:0000256" key="3">
    <source>
        <dbReference type="SAM" id="MobiDB-lite"/>
    </source>
</evidence>
<dbReference type="CDD" id="cd00086">
    <property type="entry name" value="homeodomain"/>
    <property type="match status" value="1"/>
</dbReference>